<dbReference type="FunCoup" id="F8ADD1">
    <property type="interactions" value="118"/>
</dbReference>
<evidence type="ECO:0000256" key="2">
    <source>
        <dbReference type="ARBA" id="ARBA00016013"/>
    </source>
</evidence>
<gene>
    <name evidence="7" type="ordered locus">Thein_2098</name>
</gene>
<dbReference type="InterPro" id="IPR025965">
    <property type="entry name" value="FlgD/Vpr_Ig-like"/>
</dbReference>
<evidence type="ECO:0000256" key="4">
    <source>
        <dbReference type="ARBA" id="ARBA00024746"/>
    </source>
</evidence>
<dbReference type="InterPro" id="IPR005648">
    <property type="entry name" value="FlgD"/>
</dbReference>
<dbReference type="Gene3D" id="2.60.40.4070">
    <property type="match status" value="1"/>
</dbReference>
<dbReference type="GO" id="GO:0044781">
    <property type="term" value="P:bacterial-type flagellum organization"/>
    <property type="evidence" value="ECO:0007669"/>
    <property type="project" value="UniProtKB-UniRule"/>
</dbReference>
<dbReference type="Pfam" id="PF03963">
    <property type="entry name" value="FlgD"/>
    <property type="match status" value="1"/>
</dbReference>
<evidence type="ECO:0000313" key="8">
    <source>
        <dbReference type="Proteomes" id="UP000006793"/>
    </source>
</evidence>
<dbReference type="EMBL" id="CP002683">
    <property type="protein sequence ID" value="AEH45946.1"/>
    <property type="molecule type" value="Genomic_DNA"/>
</dbReference>
<proteinExistence type="inferred from homology"/>
<keyword evidence="8" id="KW-1185">Reference proteome</keyword>
<comment type="function">
    <text evidence="4 5">Required for flagellar hook formation. May act as a scaffolding protein.</text>
</comment>
<dbReference type="STRING" id="667014.Thein_2098"/>
<evidence type="ECO:0000256" key="1">
    <source>
        <dbReference type="ARBA" id="ARBA00010577"/>
    </source>
</evidence>
<dbReference type="Proteomes" id="UP000006793">
    <property type="component" value="Chromosome"/>
</dbReference>
<protein>
    <recommendedName>
        <fullName evidence="2 5">Basal-body rod modification protein FlgD</fullName>
    </recommendedName>
</protein>
<dbReference type="Pfam" id="PF13860">
    <property type="entry name" value="FlgD_ig"/>
    <property type="match status" value="1"/>
</dbReference>
<dbReference type="eggNOG" id="COG1843">
    <property type="taxonomic scope" value="Bacteria"/>
</dbReference>
<feature type="domain" description="FlgD/Vpr Ig-like" evidence="6">
    <location>
        <begin position="107"/>
        <end position="175"/>
    </location>
</feature>
<evidence type="ECO:0000256" key="5">
    <source>
        <dbReference type="RuleBase" id="RU362076"/>
    </source>
</evidence>
<dbReference type="HOGENOM" id="CLU_047535_0_2_0"/>
<dbReference type="PaxDb" id="667014-Thein_2098"/>
<dbReference type="Gene3D" id="2.30.30.910">
    <property type="match status" value="1"/>
</dbReference>
<evidence type="ECO:0000256" key="3">
    <source>
        <dbReference type="ARBA" id="ARBA00022795"/>
    </source>
</evidence>
<name>F8ADD1_THEID</name>
<evidence type="ECO:0000313" key="7">
    <source>
        <dbReference type="EMBL" id="AEH45946.1"/>
    </source>
</evidence>
<keyword evidence="7" id="KW-0966">Cell projection</keyword>
<dbReference type="AlphaFoldDB" id="F8ADD1"/>
<comment type="similarity">
    <text evidence="1 5">Belongs to the FlgD family.</text>
</comment>
<sequence>MINNTEQAPKLFTELDNSPKTRVPKKVLDRDDFMVLFIKQLEYQDPLKPLDNNEMATQLALFNQVDQLYDLNEKLSKIADIAKGSTLQTIASLIGKKASVKNHLLRVEGGKFLGGEIEAKEATDNILAKIYDANGNLVKVLDLGPLSVGKHELDWDATDKNGNQVADGTYRLVLEPKNPKDLDNLSIKTIGRLTGALLEDGEYKLLFNGKDTISLTDLEKVLAEDE</sequence>
<dbReference type="InParanoid" id="F8ADD1"/>
<reference evidence="8" key="1">
    <citation type="submission" date="2011-04" db="EMBL/GenBank/DDBJ databases">
        <title>The complete genome of Thermodesulfatator indicus DSM 15286.</title>
        <authorList>
            <person name="Lucas S."/>
            <person name="Copeland A."/>
            <person name="Lapidus A."/>
            <person name="Bruce D."/>
            <person name="Goodwin L."/>
            <person name="Pitluck S."/>
            <person name="Peters L."/>
            <person name="Kyrpides N."/>
            <person name="Mavromatis K."/>
            <person name="Pagani I."/>
            <person name="Ivanova N."/>
            <person name="Saunders L."/>
            <person name="Detter J.C."/>
            <person name="Tapia R."/>
            <person name="Han C."/>
            <person name="Land M."/>
            <person name="Hauser L."/>
            <person name="Markowitz V."/>
            <person name="Cheng J.-F."/>
            <person name="Hugenholtz P."/>
            <person name="Woyke T."/>
            <person name="Wu D."/>
            <person name="Spring S."/>
            <person name="Schroeder M."/>
            <person name="Brambilla E."/>
            <person name="Klenk H.-P."/>
            <person name="Eisen J.A."/>
        </authorList>
    </citation>
    <scope>NUCLEOTIDE SEQUENCE [LARGE SCALE GENOMIC DNA]</scope>
    <source>
        <strain evidence="8">DSM 15286 / JCM 11887 / CIR29812</strain>
    </source>
</reference>
<dbReference type="PATRIC" id="fig|667014.3.peg.2157"/>
<reference evidence="7 8" key="2">
    <citation type="journal article" date="2012" name="Stand. Genomic Sci.">
        <title>Complete genome sequence of the thermophilic sulfate-reducing ocean bacterium Thermodesulfatator indicus type strain (CIR29812(T)).</title>
        <authorList>
            <person name="Anderson I."/>
            <person name="Saunders E."/>
            <person name="Lapidus A."/>
            <person name="Nolan M."/>
            <person name="Lucas S."/>
            <person name="Tice H."/>
            <person name="Del Rio T.G."/>
            <person name="Cheng J.F."/>
            <person name="Han C."/>
            <person name="Tapia R."/>
            <person name="Goodwin L.A."/>
            <person name="Pitluck S."/>
            <person name="Liolios K."/>
            <person name="Mavromatis K."/>
            <person name="Pagani I."/>
            <person name="Ivanova N."/>
            <person name="Mikhailova N."/>
            <person name="Pati A."/>
            <person name="Chen A."/>
            <person name="Palaniappan K."/>
            <person name="Land M."/>
            <person name="Hauser L."/>
            <person name="Jeffries C.D."/>
            <person name="Chang Y.J."/>
            <person name="Brambilla E.M."/>
            <person name="Rohde M."/>
            <person name="Spring S."/>
            <person name="Goker M."/>
            <person name="Detter J.C."/>
            <person name="Woyke T."/>
            <person name="Bristow J."/>
            <person name="Eisen J.A."/>
            <person name="Markowitz V."/>
            <person name="Hugenholtz P."/>
            <person name="Kyrpides N.C."/>
            <person name="Klenk H.P."/>
        </authorList>
    </citation>
    <scope>NUCLEOTIDE SEQUENCE [LARGE SCALE GENOMIC DNA]</scope>
    <source>
        <strain evidence="8">DSM 15286 / JCM 11887 / CIR29812</strain>
    </source>
</reference>
<accession>F8ADD1</accession>
<dbReference type="KEGG" id="tid:Thein_2098"/>
<keyword evidence="7" id="KW-0282">Flagellum</keyword>
<organism evidence="7 8">
    <name type="scientific">Thermodesulfatator indicus (strain DSM 15286 / JCM 11887 / CIR29812)</name>
    <dbReference type="NCBI Taxonomy" id="667014"/>
    <lineage>
        <taxon>Bacteria</taxon>
        <taxon>Pseudomonadati</taxon>
        <taxon>Thermodesulfobacteriota</taxon>
        <taxon>Thermodesulfobacteria</taxon>
        <taxon>Thermodesulfobacteriales</taxon>
        <taxon>Thermodesulfatatoraceae</taxon>
        <taxon>Thermodesulfatator</taxon>
    </lineage>
</organism>
<dbReference type="RefSeq" id="WP_013908685.1">
    <property type="nucleotide sequence ID" value="NC_015681.1"/>
</dbReference>
<dbReference type="OrthoDB" id="9785233at2"/>
<keyword evidence="7" id="KW-0969">Cilium</keyword>
<evidence type="ECO:0000259" key="6">
    <source>
        <dbReference type="Pfam" id="PF13860"/>
    </source>
</evidence>
<keyword evidence="3 5" id="KW-1005">Bacterial flagellum biogenesis</keyword>